<gene>
    <name evidence="2" type="ORF">OXPF_11340</name>
</gene>
<keyword evidence="3" id="KW-1185">Reference proteome</keyword>
<evidence type="ECO:0000313" key="2">
    <source>
        <dbReference type="EMBL" id="KPU45242.1"/>
    </source>
</evidence>
<keyword evidence="1" id="KW-0812">Transmembrane</keyword>
<name>A0A0P8WBD8_9CLOT</name>
<reference evidence="2 3" key="1">
    <citation type="submission" date="2015-09" db="EMBL/GenBank/DDBJ databases">
        <title>Genome sequence of Oxobacter pfennigii DSM 3222.</title>
        <authorList>
            <person name="Poehlein A."/>
            <person name="Bengelsdorf F.R."/>
            <person name="Schiel-Bengelsdorf B."/>
            <person name="Duerre P."/>
            <person name="Daniel R."/>
        </authorList>
    </citation>
    <scope>NUCLEOTIDE SEQUENCE [LARGE SCALE GENOMIC DNA]</scope>
    <source>
        <strain evidence="2 3">DSM 3222</strain>
    </source>
</reference>
<organism evidence="2 3">
    <name type="scientific">Oxobacter pfennigii</name>
    <dbReference type="NCBI Taxonomy" id="36849"/>
    <lineage>
        <taxon>Bacteria</taxon>
        <taxon>Bacillati</taxon>
        <taxon>Bacillota</taxon>
        <taxon>Clostridia</taxon>
        <taxon>Eubacteriales</taxon>
        <taxon>Clostridiaceae</taxon>
        <taxon>Oxobacter</taxon>
    </lineage>
</organism>
<comment type="caution">
    <text evidence="2">The sequence shown here is derived from an EMBL/GenBank/DDBJ whole genome shotgun (WGS) entry which is preliminary data.</text>
</comment>
<accession>A0A0P8WBD8</accession>
<evidence type="ECO:0000256" key="1">
    <source>
        <dbReference type="SAM" id="Phobius"/>
    </source>
</evidence>
<dbReference type="RefSeq" id="WP_054874233.1">
    <property type="nucleotide sequence ID" value="NZ_LKET01000026.1"/>
</dbReference>
<keyword evidence="1" id="KW-1133">Transmembrane helix</keyword>
<dbReference type="EMBL" id="LKET01000026">
    <property type="protein sequence ID" value="KPU45242.1"/>
    <property type="molecule type" value="Genomic_DNA"/>
</dbReference>
<dbReference type="AlphaFoldDB" id="A0A0P8WBD8"/>
<keyword evidence="1" id="KW-0472">Membrane</keyword>
<evidence type="ECO:0000313" key="3">
    <source>
        <dbReference type="Proteomes" id="UP000050326"/>
    </source>
</evidence>
<dbReference type="Proteomes" id="UP000050326">
    <property type="component" value="Unassembled WGS sequence"/>
</dbReference>
<feature type="transmembrane region" description="Helical" evidence="1">
    <location>
        <begin position="426"/>
        <end position="446"/>
    </location>
</feature>
<dbReference type="Gene3D" id="2.60.40.3680">
    <property type="match status" value="1"/>
</dbReference>
<proteinExistence type="predicted"/>
<protein>
    <submittedName>
        <fullName evidence="2">Uncharacterized protein</fullName>
    </submittedName>
</protein>
<sequence length="451" mass="51847">MRKALQVLFFSIIFLFFIDTLAYANIAPLRVKDEGVEPMENSPVKIESAEITVQPDNTGFKFNCNYVLKGFTDSEDLLIGIPGDLGYTLEAGYIENINAAVNGRPVNFKTYDTARVLSDVWKNYNSPLHFKWYTFSLPVKQDTISNISITYNINWKIFEQNQRTPYYIVPFLMSTDKLFGDSIGSYKISYLSGLNDTISPPDTKVMINSMLEPNIISRAILMPSSTEGEISWKFESPDEFQDYRLVVLSYSKLSSEFTESLKLDAAVIQELKWAILNNNLERLASIFEDIAKQNITGSLKSSELGTAAYLSSEYYYRMGRLSKALEMLSLPDKTNIWPWDIKYQYIHSLSLSERGEYTELLEELTKLYQNKDFILLTGYAESEIEALTEILNKQEMESKAAEELKIPEVTPVPTDEKTDNAIHIRYWFIIIPLCIIIIVLLWIIYIKLKKR</sequence>